<keyword evidence="3" id="KW-1185">Reference proteome</keyword>
<name>A0ABN4SQG2_9BURK</name>
<accession>A0ABN4SQG2</accession>
<sequence length="86" mass="9673">MGWMSRLLGDKSIAPFHQADARSLFAVSNWPRQQGRVTSAKRVLDPWPRVFTGAIQMKTSVRVSINVDVAKCLRVILAFVAFLLML</sequence>
<gene>
    <name evidence="1" type="ORF">BI380_03750</name>
    <name evidence="2" type="ORF">BI380_32515</name>
</gene>
<evidence type="ECO:0000313" key="3">
    <source>
        <dbReference type="Proteomes" id="UP000095607"/>
    </source>
</evidence>
<evidence type="ECO:0008006" key="4">
    <source>
        <dbReference type="Google" id="ProtNLM"/>
    </source>
</evidence>
<evidence type="ECO:0000313" key="2">
    <source>
        <dbReference type="EMBL" id="AOV05701.1"/>
    </source>
</evidence>
<protein>
    <recommendedName>
        <fullName evidence="4">Transposase</fullName>
    </recommendedName>
</protein>
<dbReference type="EMBL" id="CP017420">
    <property type="protein sequence ID" value="AOV00532.1"/>
    <property type="molecule type" value="Genomic_DNA"/>
</dbReference>
<organism evidence="2 3">
    <name type="scientific">Delftia tsuruhatensis</name>
    <dbReference type="NCBI Taxonomy" id="180282"/>
    <lineage>
        <taxon>Bacteria</taxon>
        <taxon>Pseudomonadati</taxon>
        <taxon>Pseudomonadota</taxon>
        <taxon>Betaproteobacteria</taxon>
        <taxon>Burkholderiales</taxon>
        <taxon>Comamonadaceae</taxon>
        <taxon>Delftia</taxon>
    </lineage>
</organism>
<reference evidence="2 3" key="1">
    <citation type="submission" date="2016-09" db="EMBL/GenBank/DDBJ databases">
        <title>Complete genome sequence of Deltia acidovorans CM13 isolated from murine proximal colonic tissue.</title>
        <authorList>
            <person name="Saffarian A."/>
        </authorList>
    </citation>
    <scope>NUCLEOTIDE SEQUENCE [LARGE SCALE GENOMIC DNA]</scope>
    <source>
        <strain evidence="2 3">CM13</strain>
    </source>
</reference>
<proteinExistence type="predicted"/>
<evidence type="ECO:0000313" key="1">
    <source>
        <dbReference type="EMBL" id="AOV00532.1"/>
    </source>
</evidence>
<dbReference type="Proteomes" id="UP000095607">
    <property type="component" value="Chromosome"/>
</dbReference>
<dbReference type="EMBL" id="CP017420">
    <property type="protein sequence ID" value="AOV05701.1"/>
    <property type="molecule type" value="Genomic_DNA"/>
</dbReference>